<feature type="domain" description="Zn(2)-C6 fungal-type" evidence="3">
    <location>
        <begin position="33"/>
        <end position="80"/>
    </location>
</feature>
<feature type="region of interest" description="Disordered" evidence="2">
    <location>
        <begin position="223"/>
        <end position="263"/>
    </location>
</feature>
<sequence>MASPSPSFFAVDNTSNPYARKPSLENAHTRRSACDRCRAHKLRCVRPVAVAVDDTPLASRNDTTLTPCERCVKAGVECVRLARGRRSPAIRQSGYERRLARPSPLSPSAFNQAPVSRHVAVPASGGKVNVYHDNSAPPLTVFPSPLSAHAPRDDCTSSQMQSAMSAAMDYQHHDSLFEAGSAADAHAMSGEFPSSLLQTSGGQRAGHDVSYGLSELELDMMASSSPLGGGGGGGMPNDMPSSNPLREPPESGLGQPVGQNDKTMTPMECLQAAGPPRTKHECLRRLSGLTMKLLDCLSAAEDHPITLQDILAYRSAPPTPGTGAGAGAGAGTSHELTPCKNIIGFLLESSQDFLDAVEGLRDLMERQDRESSYDSYPNSDYSAADSQDTPVFLDGEPLARTQNDDRDTTYSQFSGTTLHTSSAGDTAAAAAAAPPPPPRQPGGVSSRQGGYCSGPTTLTIMTCYLWLFHGYEAVFAAIHDALVAQNQQRLDRRGSHTRHHNHHQEHRRAGEAHDTQQQQQQQHSSPPRQHGFLPLKSSKAADLAPTLLPDLRIGGFHLDGHPHLQIEMLIYLSCRILRQMETVLGIDARPAAAAAAEADPPQPPPTTTTTTTTGKHPAEAGGVSAPQTHHGQRERSFLDPRCTSGFLRSFLCASSSSAAAAAVDSSAEDDGRDDRVGRGGSLARSTLIDGRVQKIRRILDII</sequence>
<dbReference type="EMBL" id="RYZW01000035">
    <property type="protein sequence ID" value="TDZ60806.1"/>
    <property type="molecule type" value="Genomic_DNA"/>
</dbReference>
<dbReference type="STRING" id="5466.A0A4R8RL30"/>
<dbReference type="Proteomes" id="UP000295703">
    <property type="component" value="Unassembled WGS sequence"/>
</dbReference>
<dbReference type="PROSITE" id="PS50048">
    <property type="entry name" value="ZN2_CY6_FUNGAL_2"/>
    <property type="match status" value="1"/>
</dbReference>
<evidence type="ECO:0000256" key="1">
    <source>
        <dbReference type="ARBA" id="ARBA00023242"/>
    </source>
</evidence>
<evidence type="ECO:0000313" key="5">
    <source>
        <dbReference type="Proteomes" id="UP000295703"/>
    </source>
</evidence>
<name>A0A4R8RL30_COLTR</name>
<dbReference type="SUPFAM" id="SSF57701">
    <property type="entry name" value="Zn2/Cys6 DNA-binding domain"/>
    <property type="match status" value="1"/>
</dbReference>
<keyword evidence="1" id="KW-0539">Nucleus</keyword>
<dbReference type="GO" id="GO:0000981">
    <property type="term" value="F:DNA-binding transcription factor activity, RNA polymerase II-specific"/>
    <property type="evidence" value="ECO:0007669"/>
    <property type="project" value="InterPro"/>
</dbReference>
<evidence type="ECO:0000259" key="3">
    <source>
        <dbReference type="PROSITE" id="PS50048"/>
    </source>
</evidence>
<keyword evidence="5" id="KW-1185">Reference proteome</keyword>
<dbReference type="AlphaFoldDB" id="A0A4R8RL30"/>
<dbReference type="Gene3D" id="4.10.240.10">
    <property type="entry name" value="Zn(2)-C6 fungal-type DNA-binding domain"/>
    <property type="match status" value="1"/>
</dbReference>
<dbReference type="InterPro" id="IPR036864">
    <property type="entry name" value="Zn2-C6_fun-type_DNA-bd_sf"/>
</dbReference>
<feature type="region of interest" description="Disordered" evidence="2">
    <location>
        <begin position="594"/>
        <end position="635"/>
    </location>
</feature>
<organism evidence="4 5">
    <name type="scientific">Colletotrichum trifolii</name>
    <dbReference type="NCBI Taxonomy" id="5466"/>
    <lineage>
        <taxon>Eukaryota</taxon>
        <taxon>Fungi</taxon>
        <taxon>Dikarya</taxon>
        <taxon>Ascomycota</taxon>
        <taxon>Pezizomycotina</taxon>
        <taxon>Sordariomycetes</taxon>
        <taxon>Hypocreomycetidae</taxon>
        <taxon>Glomerellales</taxon>
        <taxon>Glomerellaceae</taxon>
        <taxon>Colletotrichum</taxon>
        <taxon>Colletotrichum orbiculare species complex</taxon>
    </lineage>
</organism>
<feature type="region of interest" description="Disordered" evidence="2">
    <location>
        <begin position="489"/>
        <end position="533"/>
    </location>
</feature>
<dbReference type="InterPro" id="IPR001138">
    <property type="entry name" value="Zn2Cys6_DnaBD"/>
</dbReference>
<accession>A0A4R8RL30</accession>
<reference evidence="4 5" key="1">
    <citation type="submission" date="2018-12" db="EMBL/GenBank/DDBJ databases">
        <title>Genome sequence and assembly of Colletotrichum trifolii.</title>
        <authorList>
            <person name="Gan P."/>
            <person name="Shirasu K."/>
        </authorList>
    </citation>
    <scope>NUCLEOTIDE SEQUENCE [LARGE SCALE GENOMIC DNA]</scope>
    <source>
        <strain evidence="4 5">543-2</strain>
    </source>
</reference>
<protein>
    <submittedName>
        <fullName evidence="4">Cytochalasin cluster regulator ccsR</fullName>
    </submittedName>
</protein>
<feature type="compositionally biased region" description="Basic residues" evidence="2">
    <location>
        <begin position="495"/>
        <end position="506"/>
    </location>
</feature>
<feature type="region of interest" description="Disordered" evidence="2">
    <location>
        <begin position="1"/>
        <end position="25"/>
    </location>
</feature>
<gene>
    <name evidence="4" type="primary">ccsR</name>
    <name evidence="4" type="ORF">CTRI78_v004672</name>
</gene>
<feature type="compositionally biased region" description="Polar residues" evidence="2">
    <location>
        <begin position="409"/>
        <end position="424"/>
    </location>
</feature>
<comment type="caution">
    <text evidence="4">The sequence shown here is derived from an EMBL/GenBank/DDBJ whole genome shotgun (WGS) entry which is preliminary data.</text>
</comment>
<dbReference type="GO" id="GO:0008270">
    <property type="term" value="F:zinc ion binding"/>
    <property type="evidence" value="ECO:0007669"/>
    <property type="project" value="InterPro"/>
</dbReference>
<feature type="region of interest" description="Disordered" evidence="2">
    <location>
        <begin position="368"/>
        <end position="448"/>
    </location>
</feature>
<dbReference type="CDD" id="cd00067">
    <property type="entry name" value="GAL4"/>
    <property type="match status" value="1"/>
</dbReference>
<evidence type="ECO:0000256" key="2">
    <source>
        <dbReference type="SAM" id="MobiDB-lite"/>
    </source>
</evidence>
<proteinExistence type="predicted"/>
<feature type="compositionally biased region" description="Low complexity" evidence="2">
    <location>
        <begin position="373"/>
        <end position="386"/>
    </location>
</feature>
<evidence type="ECO:0000313" key="4">
    <source>
        <dbReference type="EMBL" id="TDZ60806.1"/>
    </source>
</evidence>
<feature type="compositionally biased region" description="Polar residues" evidence="2">
    <location>
        <begin position="1"/>
        <end position="17"/>
    </location>
</feature>